<proteinExistence type="predicted"/>
<organism evidence="2 3">
    <name type="scientific">Planomonospora parontospora</name>
    <dbReference type="NCBI Taxonomy" id="58119"/>
    <lineage>
        <taxon>Bacteria</taxon>
        <taxon>Bacillati</taxon>
        <taxon>Actinomycetota</taxon>
        <taxon>Actinomycetes</taxon>
        <taxon>Streptosporangiales</taxon>
        <taxon>Streptosporangiaceae</taxon>
        <taxon>Planomonospora</taxon>
    </lineage>
</organism>
<evidence type="ECO:0000313" key="3">
    <source>
        <dbReference type="Proteomes" id="UP000627984"/>
    </source>
</evidence>
<reference evidence="2" key="1">
    <citation type="journal article" date="2014" name="Int. J. Syst. Evol. Microbiol.">
        <title>Complete genome sequence of Corynebacterium casei LMG S-19264T (=DSM 44701T), isolated from a smear-ripened cheese.</title>
        <authorList>
            <consortium name="US DOE Joint Genome Institute (JGI-PGF)"/>
            <person name="Walter F."/>
            <person name="Albersmeier A."/>
            <person name="Kalinowski J."/>
            <person name="Ruckert C."/>
        </authorList>
    </citation>
    <scope>NUCLEOTIDE SEQUENCE</scope>
    <source>
        <strain evidence="2">JCM 3093</strain>
    </source>
</reference>
<protein>
    <submittedName>
        <fullName evidence="2">Uncharacterized protein</fullName>
    </submittedName>
</protein>
<comment type="caution">
    <text evidence="2">The sequence shown here is derived from an EMBL/GenBank/DDBJ whole genome shotgun (WGS) entry which is preliminary data.</text>
</comment>
<gene>
    <name evidence="2" type="ORF">GCM10010126_68620</name>
</gene>
<dbReference type="Proteomes" id="UP000627984">
    <property type="component" value="Unassembled WGS sequence"/>
</dbReference>
<keyword evidence="1" id="KW-1133">Transmembrane helix</keyword>
<keyword evidence="1" id="KW-0472">Membrane</keyword>
<keyword evidence="1" id="KW-0812">Transmembrane</keyword>
<evidence type="ECO:0000313" key="2">
    <source>
        <dbReference type="EMBL" id="GGK99357.1"/>
    </source>
</evidence>
<evidence type="ECO:0000256" key="1">
    <source>
        <dbReference type="SAM" id="Phobius"/>
    </source>
</evidence>
<name>A0AA37F888_9ACTN</name>
<reference evidence="2" key="2">
    <citation type="submission" date="2022-09" db="EMBL/GenBank/DDBJ databases">
        <authorList>
            <person name="Sun Q."/>
            <person name="Ohkuma M."/>
        </authorList>
    </citation>
    <scope>NUCLEOTIDE SEQUENCE</scope>
    <source>
        <strain evidence="2">JCM 3093</strain>
    </source>
</reference>
<dbReference type="AlphaFoldDB" id="A0AA37F888"/>
<feature type="transmembrane region" description="Helical" evidence="1">
    <location>
        <begin position="29"/>
        <end position="47"/>
    </location>
</feature>
<dbReference type="EMBL" id="BMQD01000048">
    <property type="protein sequence ID" value="GGK99357.1"/>
    <property type="molecule type" value="Genomic_DNA"/>
</dbReference>
<sequence>MTAEGTPHEGPGTDDVSKAAVRYWRTRTYLAYARFGLWVLWIVIGVGDIPPGDPLL</sequence>
<accession>A0AA37F888</accession>